<evidence type="ECO:0000313" key="18">
    <source>
        <dbReference type="EMBL" id="MBB5219749.1"/>
    </source>
</evidence>
<evidence type="ECO:0000256" key="4">
    <source>
        <dbReference type="ARBA" id="ARBA00012448"/>
    </source>
</evidence>
<keyword evidence="11" id="KW-0961">Cell wall biogenesis/degradation</keyword>
<dbReference type="AlphaFoldDB" id="A0A840SAL4"/>
<keyword evidence="16" id="KW-1133">Transmembrane helix</keyword>
<keyword evidence="19" id="KW-1185">Reference proteome</keyword>
<keyword evidence="6" id="KW-0645">Protease</keyword>
<feature type="active site" description="Acyl-ester intermediate" evidence="13">
    <location>
        <position position="105"/>
    </location>
</feature>
<comment type="caution">
    <text evidence="18">The sequence shown here is derived from an EMBL/GenBank/DDBJ whole genome shotgun (WGS) entry which is preliminary data.</text>
</comment>
<evidence type="ECO:0000313" key="19">
    <source>
        <dbReference type="Proteomes" id="UP000578697"/>
    </source>
</evidence>
<evidence type="ECO:0000256" key="11">
    <source>
        <dbReference type="ARBA" id="ARBA00023316"/>
    </source>
</evidence>
<dbReference type="Pfam" id="PF07943">
    <property type="entry name" value="PBP5_C"/>
    <property type="match status" value="1"/>
</dbReference>
<evidence type="ECO:0000256" key="13">
    <source>
        <dbReference type="PIRSR" id="PIRSR618044-1"/>
    </source>
</evidence>
<gene>
    <name evidence="18" type="ORF">HNP77_002131</name>
</gene>
<feature type="active site" description="Proton acceptor" evidence="13">
    <location>
        <position position="108"/>
    </location>
</feature>
<dbReference type="Gene3D" id="3.40.710.10">
    <property type="entry name" value="DD-peptidase/beta-lactamase superfamily"/>
    <property type="match status" value="1"/>
</dbReference>
<feature type="active site" evidence="13">
    <location>
        <position position="169"/>
    </location>
</feature>
<evidence type="ECO:0000256" key="7">
    <source>
        <dbReference type="ARBA" id="ARBA00022729"/>
    </source>
</evidence>
<evidence type="ECO:0000256" key="9">
    <source>
        <dbReference type="ARBA" id="ARBA00022960"/>
    </source>
</evidence>
<comment type="pathway">
    <text evidence="2">Cell wall biogenesis; peptidoglycan biosynthesis.</text>
</comment>
<reference evidence="18 19" key="1">
    <citation type="submission" date="2020-08" db="EMBL/GenBank/DDBJ databases">
        <title>Genomic Encyclopedia of Type Strains, Phase IV (KMG-IV): sequencing the most valuable type-strain genomes for metagenomic binning, comparative biology and taxonomic classification.</title>
        <authorList>
            <person name="Goeker M."/>
        </authorList>
    </citation>
    <scope>NUCLEOTIDE SEQUENCE [LARGE SCALE GENOMIC DNA]</scope>
    <source>
        <strain evidence="18 19">DSM 103679</strain>
    </source>
</reference>
<dbReference type="EC" id="3.4.16.4" evidence="4"/>
<dbReference type="GO" id="GO:0008360">
    <property type="term" value="P:regulation of cell shape"/>
    <property type="evidence" value="ECO:0007669"/>
    <property type="project" value="UniProtKB-KW"/>
</dbReference>
<evidence type="ECO:0000256" key="14">
    <source>
        <dbReference type="PIRSR" id="PIRSR618044-2"/>
    </source>
</evidence>
<evidence type="ECO:0000256" key="5">
    <source>
        <dbReference type="ARBA" id="ARBA00022645"/>
    </source>
</evidence>
<dbReference type="Proteomes" id="UP000578697">
    <property type="component" value="Unassembled WGS sequence"/>
</dbReference>
<dbReference type="UniPathway" id="UPA00219"/>
<keyword evidence="9" id="KW-0133">Cell shape</keyword>
<keyword evidence="16" id="KW-0812">Transmembrane</keyword>
<dbReference type="Gene3D" id="2.60.410.10">
    <property type="entry name" value="D-Ala-D-Ala carboxypeptidase, C-terminal domain"/>
    <property type="match status" value="1"/>
</dbReference>
<protein>
    <recommendedName>
        <fullName evidence="4">serine-type D-Ala-D-Ala carboxypeptidase</fullName>
        <ecNumber evidence="4">3.4.16.4</ecNumber>
    </recommendedName>
</protein>
<dbReference type="EMBL" id="JACHFR010000003">
    <property type="protein sequence ID" value="MBB5219749.1"/>
    <property type="molecule type" value="Genomic_DNA"/>
</dbReference>
<evidence type="ECO:0000256" key="6">
    <source>
        <dbReference type="ARBA" id="ARBA00022670"/>
    </source>
</evidence>
<evidence type="ECO:0000256" key="1">
    <source>
        <dbReference type="ARBA" id="ARBA00003217"/>
    </source>
</evidence>
<comment type="function">
    <text evidence="1">Removes C-terminal D-alanyl residues from sugar-peptide cell wall precursors.</text>
</comment>
<dbReference type="GO" id="GO:0071555">
    <property type="term" value="P:cell wall organization"/>
    <property type="evidence" value="ECO:0007669"/>
    <property type="project" value="UniProtKB-KW"/>
</dbReference>
<evidence type="ECO:0000256" key="12">
    <source>
        <dbReference type="ARBA" id="ARBA00034000"/>
    </source>
</evidence>
<dbReference type="InterPro" id="IPR015956">
    <property type="entry name" value="Peniciliin-bd_prot_C_sf"/>
</dbReference>
<dbReference type="Pfam" id="PF00768">
    <property type="entry name" value="Peptidase_S11"/>
    <property type="match status" value="1"/>
</dbReference>
<dbReference type="SUPFAM" id="SSF69189">
    <property type="entry name" value="Penicillin-binding protein associated domain"/>
    <property type="match status" value="1"/>
</dbReference>
<dbReference type="RefSeq" id="WP_184653154.1">
    <property type="nucleotide sequence ID" value="NZ_JACHFR010000003.1"/>
</dbReference>
<feature type="domain" description="Peptidase S11 D-Ala-D-Ala carboxypeptidase A C-terminal" evidence="17">
    <location>
        <begin position="327"/>
        <end position="415"/>
    </location>
</feature>
<evidence type="ECO:0000256" key="15">
    <source>
        <dbReference type="RuleBase" id="RU004016"/>
    </source>
</evidence>
<dbReference type="PRINTS" id="PR00725">
    <property type="entry name" value="DADACBPTASE1"/>
</dbReference>
<keyword evidence="7" id="KW-0732">Signal</keyword>
<feature type="transmembrane region" description="Helical" evidence="16">
    <location>
        <begin position="7"/>
        <end position="25"/>
    </location>
</feature>
<dbReference type="InterPro" id="IPR018044">
    <property type="entry name" value="Peptidase_S11"/>
</dbReference>
<sequence length="435" mass="48631">MNKKTKVIAAASSSALVIILLSIMFEVRRSSILNPEIKSLTEKETSALEETLDGLYPERQKRLHRLPYKTGYNFEINSASAVVVDAATGNIIYEKNPDEVIPPASMTKLVEMAVVFEEIKNKNISMNDTVPLPPESWSKNLPYDASRMGLNEGDRVNLKTLLSGLAVASGNDASIAVANYVSGSMENFVKRMNELIQSLNLKTTYFVESSGYSAENLTTPYEFTDFALWYIKSFPFSLKEFHSQKQLVYNGYTISNTNKLLDELEGCDGLKTGYIDESGYNLSLTAERNGQRFLAVIMRGPGHSTLEGNYYRSIDGTKLINYGFDNFETYTPEQDFIYTISNPCCREEAFNLIPAENLSFTVPKNTGKKMQYKIIKPDFVSEEVTAGQSLGKIIFYADGTALRTVDLVCDRTTTKKSGPSLLADKIVVWSLRRAR</sequence>
<dbReference type="InterPro" id="IPR012907">
    <property type="entry name" value="Peptidase_S11_C"/>
</dbReference>
<dbReference type="GO" id="GO:0009252">
    <property type="term" value="P:peptidoglycan biosynthetic process"/>
    <property type="evidence" value="ECO:0007669"/>
    <property type="project" value="UniProtKB-UniPathway"/>
</dbReference>
<comment type="similarity">
    <text evidence="3 15">Belongs to the peptidase S11 family.</text>
</comment>
<evidence type="ECO:0000256" key="3">
    <source>
        <dbReference type="ARBA" id="ARBA00007164"/>
    </source>
</evidence>
<dbReference type="PANTHER" id="PTHR21581:SF6">
    <property type="entry name" value="TRAFFICKING PROTEIN PARTICLE COMPLEX SUBUNIT 12"/>
    <property type="match status" value="1"/>
</dbReference>
<dbReference type="InterPro" id="IPR037167">
    <property type="entry name" value="Peptidase_S11_C_sf"/>
</dbReference>
<comment type="catalytic activity">
    <reaction evidence="12">
        <text>Preferential cleavage: (Ac)2-L-Lys-D-Ala-|-D-Ala. Also transpeptidation of peptidyl-alanyl moieties that are N-acyl substituents of D-alanine.</text>
        <dbReference type="EC" id="3.4.16.4"/>
    </reaction>
</comment>
<evidence type="ECO:0000256" key="8">
    <source>
        <dbReference type="ARBA" id="ARBA00022801"/>
    </source>
</evidence>
<keyword evidence="8 18" id="KW-0378">Hydrolase</keyword>
<dbReference type="InterPro" id="IPR001967">
    <property type="entry name" value="Peptidase_S11_N"/>
</dbReference>
<dbReference type="InterPro" id="IPR012338">
    <property type="entry name" value="Beta-lactam/transpept-like"/>
</dbReference>
<keyword evidence="10" id="KW-0573">Peptidoglycan synthesis</keyword>
<keyword evidence="16" id="KW-0472">Membrane</keyword>
<dbReference type="SUPFAM" id="SSF56601">
    <property type="entry name" value="beta-lactamase/transpeptidase-like"/>
    <property type="match status" value="1"/>
</dbReference>
<organism evidence="18 19">
    <name type="scientific">Treponema rectale</name>
    <dbReference type="NCBI Taxonomy" id="744512"/>
    <lineage>
        <taxon>Bacteria</taxon>
        <taxon>Pseudomonadati</taxon>
        <taxon>Spirochaetota</taxon>
        <taxon>Spirochaetia</taxon>
        <taxon>Spirochaetales</taxon>
        <taxon>Treponemataceae</taxon>
        <taxon>Treponema</taxon>
    </lineage>
</organism>
<keyword evidence="5 18" id="KW-0121">Carboxypeptidase</keyword>
<dbReference type="GO" id="GO:0006508">
    <property type="term" value="P:proteolysis"/>
    <property type="evidence" value="ECO:0007669"/>
    <property type="project" value="UniProtKB-KW"/>
</dbReference>
<evidence type="ECO:0000256" key="16">
    <source>
        <dbReference type="SAM" id="Phobius"/>
    </source>
</evidence>
<evidence type="ECO:0000256" key="2">
    <source>
        <dbReference type="ARBA" id="ARBA00004752"/>
    </source>
</evidence>
<feature type="binding site" evidence="14">
    <location>
        <position position="271"/>
    </location>
    <ligand>
        <name>substrate</name>
    </ligand>
</feature>
<dbReference type="PANTHER" id="PTHR21581">
    <property type="entry name" value="D-ALANYL-D-ALANINE CARBOXYPEPTIDASE"/>
    <property type="match status" value="1"/>
</dbReference>
<proteinExistence type="inferred from homology"/>
<evidence type="ECO:0000256" key="10">
    <source>
        <dbReference type="ARBA" id="ARBA00022984"/>
    </source>
</evidence>
<accession>A0A840SAL4</accession>
<dbReference type="SMART" id="SM00936">
    <property type="entry name" value="PBP5_C"/>
    <property type="match status" value="1"/>
</dbReference>
<dbReference type="GO" id="GO:0009002">
    <property type="term" value="F:serine-type D-Ala-D-Ala carboxypeptidase activity"/>
    <property type="evidence" value="ECO:0007669"/>
    <property type="project" value="UniProtKB-EC"/>
</dbReference>
<evidence type="ECO:0000259" key="17">
    <source>
        <dbReference type="SMART" id="SM00936"/>
    </source>
</evidence>
<name>A0A840SAL4_9SPIR</name>